<feature type="coiled-coil region" evidence="1">
    <location>
        <begin position="1"/>
        <end position="28"/>
    </location>
</feature>
<sequence>MSAAEEIKKELKALLDSQTELMDLAKDNKDIIKFGTKYQAWYSRAYKLVESLAPERLNEFTSYYLIDPKRKVSDASNYVIQDYVKGIGARTNSYDKPLWDTNNTVMIRVVNQMQIIASLSSRIDSVLQDVTGHLFAELQDSELHAATQLKKVSKRASGALAGVVLERHLQRVAANHKITIGKKNPTISDLNDPLKNKGVYDTPAWRKIQLLADIRNICSHQKSTEPTEEQVDELISGVNSVIKSVF</sequence>
<name>A0A4T0UM44_9NEIS</name>
<accession>A0A4T0UM44</accession>
<evidence type="ECO:0000313" key="3">
    <source>
        <dbReference type="Proteomes" id="UP000308891"/>
    </source>
</evidence>
<dbReference type="RefSeq" id="WP_136554709.1">
    <property type="nucleotide sequence ID" value="NZ_STGJ01000015.1"/>
</dbReference>
<gene>
    <name evidence="2" type="ORF">E5K04_12785</name>
</gene>
<keyword evidence="3" id="KW-1185">Reference proteome</keyword>
<evidence type="ECO:0008006" key="4">
    <source>
        <dbReference type="Google" id="ProtNLM"/>
    </source>
</evidence>
<dbReference type="Proteomes" id="UP000308891">
    <property type="component" value="Unassembled WGS sequence"/>
</dbReference>
<protein>
    <recommendedName>
        <fullName evidence="4">DUF4145 domain-containing protein</fullName>
    </recommendedName>
</protein>
<dbReference type="OrthoDB" id="1435962at2"/>
<dbReference type="AlphaFoldDB" id="A0A4T0UM44"/>
<evidence type="ECO:0000256" key="1">
    <source>
        <dbReference type="SAM" id="Coils"/>
    </source>
</evidence>
<comment type="caution">
    <text evidence="2">The sequence shown here is derived from an EMBL/GenBank/DDBJ whole genome shotgun (WGS) entry which is preliminary data.</text>
</comment>
<reference evidence="2 3" key="1">
    <citation type="submission" date="2019-04" db="EMBL/GenBank/DDBJ databases">
        <title>Crenobacter sp. nov.</title>
        <authorList>
            <person name="Shi S."/>
        </authorList>
    </citation>
    <scope>NUCLEOTIDE SEQUENCE [LARGE SCALE GENOMIC DNA]</scope>
    <source>
        <strain evidence="2 3">GY 70310</strain>
    </source>
</reference>
<dbReference type="EMBL" id="STGJ01000015">
    <property type="protein sequence ID" value="TIC79794.1"/>
    <property type="molecule type" value="Genomic_DNA"/>
</dbReference>
<evidence type="ECO:0000313" key="2">
    <source>
        <dbReference type="EMBL" id="TIC79794.1"/>
    </source>
</evidence>
<organism evidence="2 3">
    <name type="scientific">Crenobacter intestini</name>
    <dbReference type="NCBI Taxonomy" id="2563443"/>
    <lineage>
        <taxon>Bacteria</taxon>
        <taxon>Pseudomonadati</taxon>
        <taxon>Pseudomonadota</taxon>
        <taxon>Betaproteobacteria</taxon>
        <taxon>Neisseriales</taxon>
        <taxon>Neisseriaceae</taxon>
        <taxon>Crenobacter</taxon>
    </lineage>
</organism>
<keyword evidence="1" id="KW-0175">Coiled coil</keyword>
<proteinExistence type="predicted"/>